<gene>
    <name evidence="7" type="ORF">M0813_03203</name>
</gene>
<keyword evidence="8" id="KW-1185">Reference proteome</keyword>
<evidence type="ECO:0000313" key="8">
    <source>
        <dbReference type="Proteomes" id="UP001150062"/>
    </source>
</evidence>
<evidence type="ECO:0000256" key="4">
    <source>
        <dbReference type="PROSITE-ProRule" id="PRU00452"/>
    </source>
</evidence>
<dbReference type="CDD" id="cd16650">
    <property type="entry name" value="SP-RING_PIAS-like"/>
    <property type="match status" value="1"/>
</dbReference>
<dbReference type="PANTHER" id="PTHR10782">
    <property type="entry name" value="ZINC FINGER MIZ DOMAIN-CONTAINING PROTEIN"/>
    <property type="match status" value="1"/>
</dbReference>
<keyword evidence="2 4" id="KW-0863">Zinc-finger</keyword>
<dbReference type="Proteomes" id="UP001150062">
    <property type="component" value="Unassembled WGS sequence"/>
</dbReference>
<keyword evidence="3" id="KW-0862">Zinc</keyword>
<accession>A0ABQ8XZF6</accession>
<reference evidence="7" key="1">
    <citation type="submission" date="2022-08" db="EMBL/GenBank/DDBJ databases">
        <title>Novel sulfate-reducing endosymbionts in the free-living metamonad Anaeramoeba.</title>
        <authorList>
            <person name="Jerlstrom-Hultqvist J."/>
            <person name="Cepicka I."/>
            <person name="Gallot-Lavallee L."/>
            <person name="Salas-Leiva D."/>
            <person name="Curtis B.A."/>
            <person name="Zahonova K."/>
            <person name="Pipaliya S."/>
            <person name="Dacks J."/>
            <person name="Roger A.J."/>
        </authorList>
    </citation>
    <scope>NUCLEOTIDE SEQUENCE</scope>
    <source>
        <strain evidence="7">Schooner1</strain>
    </source>
</reference>
<dbReference type="InterPro" id="IPR004181">
    <property type="entry name" value="Znf_MIZ"/>
</dbReference>
<dbReference type="PANTHER" id="PTHR10782:SF4">
    <property type="entry name" value="TONALLI, ISOFORM E"/>
    <property type="match status" value="1"/>
</dbReference>
<feature type="compositionally biased region" description="Low complexity" evidence="5">
    <location>
        <begin position="431"/>
        <end position="440"/>
    </location>
</feature>
<feature type="compositionally biased region" description="Basic residues" evidence="5">
    <location>
        <begin position="244"/>
        <end position="253"/>
    </location>
</feature>
<feature type="region of interest" description="Disordered" evidence="5">
    <location>
        <begin position="237"/>
        <end position="317"/>
    </location>
</feature>
<feature type="compositionally biased region" description="Basic and acidic residues" evidence="5">
    <location>
        <begin position="411"/>
        <end position="424"/>
    </location>
</feature>
<sequence>MEETKNTPKLEGKSKQIIPLDNQNKGNNFVEEQIEEIKNKKKQKVFNEFFSIYKQRIDNKTISQILFGDTIFFKPYKLPLLEPIFISGQANTALKITMDLFRKIEKKKIKNQEQIGFYLRCFSLNGVKVNRNTHLKASFPSEKSASLKPNLPLKIDTSFFNQNQNQKQNQNQNPIEGKSEIRFDNSDIKEQDSIFVVVLQRMSQVPLSKLVGKVALQQTRNNKEIIKFLTKQPQINENNFSTKTNKKTKKNQIHSKQGLGSIQKKENSHQKKTEKSTLIKKENHSQSKLKKENQLKDNDVQKKRKKQPNNNSNSSDNLLMLSETISFRCPLSFKKIKIPARSEFCKHLQCFDLLQFLQYTKCTNNWACPFCRLNINFKELIIDEFIQDIIEINNGKHQFVSILPDGNWRFKKNDTPRNNNEKASSKKVQSNLTTTNQQTTLPKSSIVNSNSITSNITVKEEN</sequence>
<feature type="region of interest" description="Disordered" evidence="5">
    <location>
        <begin position="411"/>
        <end position="440"/>
    </location>
</feature>
<evidence type="ECO:0000256" key="2">
    <source>
        <dbReference type="ARBA" id="ARBA00022771"/>
    </source>
</evidence>
<name>A0ABQ8XZF6_9EUKA</name>
<protein>
    <submittedName>
        <fullName evidence="7">Zinc finger miz domain-containing protein</fullName>
    </submittedName>
</protein>
<evidence type="ECO:0000313" key="7">
    <source>
        <dbReference type="EMBL" id="KAJ6237970.1"/>
    </source>
</evidence>
<evidence type="ECO:0000259" key="6">
    <source>
        <dbReference type="PROSITE" id="PS51044"/>
    </source>
</evidence>
<dbReference type="PROSITE" id="PS51044">
    <property type="entry name" value="ZF_SP_RING"/>
    <property type="match status" value="1"/>
</dbReference>
<feature type="compositionally biased region" description="Basic and acidic residues" evidence="5">
    <location>
        <begin position="263"/>
        <end position="301"/>
    </location>
</feature>
<proteinExistence type="predicted"/>
<keyword evidence="1" id="KW-0479">Metal-binding</keyword>
<evidence type="ECO:0000256" key="3">
    <source>
        <dbReference type="ARBA" id="ARBA00022833"/>
    </source>
</evidence>
<dbReference type="Pfam" id="PF02891">
    <property type="entry name" value="zf-MIZ"/>
    <property type="match status" value="1"/>
</dbReference>
<dbReference type="EMBL" id="JAOAOG010000234">
    <property type="protein sequence ID" value="KAJ6237970.1"/>
    <property type="molecule type" value="Genomic_DNA"/>
</dbReference>
<dbReference type="Gene3D" id="3.30.40.10">
    <property type="entry name" value="Zinc/RING finger domain, C3HC4 (zinc finger)"/>
    <property type="match status" value="1"/>
</dbReference>
<evidence type="ECO:0000256" key="1">
    <source>
        <dbReference type="ARBA" id="ARBA00022723"/>
    </source>
</evidence>
<feature type="domain" description="SP-RING-type" evidence="6">
    <location>
        <begin position="314"/>
        <end position="395"/>
    </location>
</feature>
<dbReference type="InterPro" id="IPR013083">
    <property type="entry name" value="Znf_RING/FYVE/PHD"/>
</dbReference>
<dbReference type="SUPFAM" id="SSF57850">
    <property type="entry name" value="RING/U-box"/>
    <property type="match status" value="1"/>
</dbReference>
<evidence type="ECO:0000256" key="5">
    <source>
        <dbReference type="SAM" id="MobiDB-lite"/>
    </source>
</evidence>
<comment type="caution">
    <text evidence="7">The sequence shown here is derived from an EMBL/GenBank/DDBJ whole genome shotgun (WGS) entry which is preliminary data.</text>
</comment>
<organism evidence="7 8">
    <name type="scientific">Anaeramoeba flamelloides</name>
    <dbReference type="NCBI Taxonomy" id="1746091"/>
    <lineage>
        <taxon>Eukaryota</taxon>
        <taxon>Metamonada</taxon>
        <taxon>Anaeramoebidae</taxon>
        <taxon>Anaeramoeba</taxon>
    </lineage>
</organism>